<evidence type="ECO:0000313" key="11">
    <source>
        <dbReference type="Proteomes" id="UP000006310"/>
    </source>
</evidence>
<dbReference type="STRING" id="1071383.J7S2P0"/>
<evidence type="ECO:0000256" key="6">
    <source>
        <dbReference type="ARBA" id="ARBA00022816"/>
    </source>
</evidence>
<gene>
    <name evidence="10" type="primary">KNAG0A06230</name>
    <name evidence="10" type="ordered locus">KNAG_0A06230</name>
</gene>
<evidence type="ECO:0000256" key="8">
    <source>
        <dbReference type="ARBA" id="ARBA00023242"/>
    </source>
</evidence>
<protein>
    <recommendedName>
        <fullName evidence="9">RNA binding protein She2 domain-containing protein</fullName>
    </recommendedName>
</protein>
<dbReference type="GO" id="GO:0005634">
    <property type="term" value="C:nucleus"/>
    <property type="evidence" value="ECO:0007669"/>
    <property type="project" value="UniProtKB-SubCell"/>
</dbReference>
<evidence type="ECO:0000256" key="2">
    <source>
        <dbReference type="ARBA" id="ARBA00004496"/>
    </source>
</evidence>
<proteinExistence type="inferred from homology"/>
<feature type="domain" description="RNA binding protein She2" evidence="9">
    <location>
        <begin position="15"/>
        <end position="216"/>
    </location>
</feature>
<dbReference type="EMBL" id="HE978314">
    <property type="protein sequence ID" value="CCK68284.1"/>
    <property type="molecule type" value="Genomic_DNA"/>
</dbReference>
<dbReference type="Gene3D" id="1.20.200.20">
    <property type="entry name" value="She2 domain"/>
    <property type="match status" value="1"/>
</dbReference>
<comment type="similarity">
    <text evidence="3">Belongs to the SHE2 family.</text>
</comment>
<organism evidence="10 11">
    <name type="scientific">Huiozyma naganishii (strain ATCC MYA-139 / BCRC 22969 / CBS 8797 / KCTC 17520 / NBRC 10181 / NCYC 3082 / Yp74L-3)</name>
    <name type="common">Yeast</name>
    <name type="synonym">Kazachstania naganishii</name>
    <dbReference type="NCBI Taxonomy" id="1071383"/>
    <lineage>
        <taxon>Eukaryota</taxon>
        <taxon>Fungi</taxon>
        <taxon>Dikarya</taxon>
        <taxon>Ascomycota</taxon>
        <taxon>Saccharomycotina</taxon>
        <taxon>Saccharomycetes</taxon>
        <taxon>Saccharomycetales</taxon>
        <taxon>Saccharomycetaceae</taxon>
        <taxon>Huiozyma</taxon>
    </lineage>
</organism>
<dbReference type="eggNOG" id="ENOG502RXWH">
    <property type="taxonomic scope" value="Eukaryota"/>
</dbReference>
<dbReference type="Proteomes" id="UP000006310">
    <property type="component" value="Chromosome 1"/>
</dbReference>
<dbReference type="InterPro" id="IPR024261">
    <property type="entry name" value="RNA-bd_She2"/>
</dbReference>
<dbReference type="OMA" id="HFVKFTQ"/>
<dbReference type="GO" id="GO:0007533">
    <property type="term" value="P:mating type switching"/>
    <property type="evidence" value="ECO:0007669"/>
    <property type="project" value="EnsemblFungi"/>
</dbReference>
<accession>J7S2P0</accession>
<keyword evidence="4" id="KW-0813">Transport</keyword>
<dbReference type="AlphaFoldDB" id="J7S2P0"/>
<dbReference type="GeneID" id="34523919"/>
<evidence type="ECO:0000256" key="1">
    <source>
        <dbReference type="ARBA" id="ARBA00004123"/>
    </source>
</evidence>
<dbReference type="KEGG" id="kng:KNAG_0A06230"/>
<dbReference type="GO" id="GO:1990825">
    <property type="term" value="F:sequence-specific mRNA binding"/>
    <property type="evidence" value="ECO:0007669"/>
    <property type="project" value="EnsemblFungi"/>
</dbReference>
<name>J7S2P0_HUIN7</name>
<reference evidence="11" key="2">
    <citation type="submission" date="2012-08" db="EMBL/GenBank/DDBJ databases">
        <title>Genome sequence of Kazachstania naganishii.</title>
        <authorList>
            <person name="Gordon J.L."/>
            <person name="Armisen D."/>
            <person name="Proux-Wera E."/>
            <person name="OhEigeartaigh S.S."/>
            <person name="Byrne K.P."/>
            <person name="Wolfe K.H."/>
        </authorList>
    </citation>
    <scope>NUCLEOTIDE SEQUENCE [LARGE SCALE GENOMIC DNA]</scope>
    <source>
        <strain evidence="11">ATCC MYA-139 / BCRC 22969 / CBS 8797 / CCRC 22969 / KCTC 17520 / NBRC 10181 / NCYC 3082</strain>
    </source>
</reference>
<keyword evidence="11" id="KW-1185">Reference proteome</keyword>
<dbReference type="InterPro" id="IPR036827">
    <property type="entry name" value="She2_dom_sf"/>
</dbReference>
<dbReference type="RefSeq" id="XP_022462530.1">
    <property type="nucleotide sequence ID" value="XM_022610596.1"/>
</dbReference>
<comment type="subcellular location">
    <subcellularLocation>
        <location evidence="2">Cytoplasm</location>
    </subcellularLocation>
    <subcellularLocation>
        <location evidence="1">Nucleus</location>
    </subcellularLocation>
</comment>
<keyword evidence="6" id="KW-0509">mRNA transport</keyword>
<keyword evidence="5" id="KW-0963">Cytoplasm</keyword>
<dbReference type="GO" id="GO:0005737">
    <property type="term" value="C:cytoplasm"/>
    <property type="evidence" value="ECO:0007669"/>
    <property type="project" value="UniProtKB-SubCell"/>
</dbReference>
<reference evidence="10 11" key="1">
    <citation type="journal article" date="2011" name="Proc. Natl. Acad. Sci. U.S.A.">
        <title>Evolutionary erosion of yeast sex chromosomes by mating-type switching accidents.</title>
        <authorList>
            <person name="Gordon J.L."/>
            <person name="Armisen D."/>
            <person name="Proux-Wera E."/>
            <person name="Oheigeartaigh S.S."/>
            <person name="Byrne K.P."/>
            <person name="Wolfe K.H."/>
        </authorList>
    </citation>
    <scope>NUCLEOTIDE SEQUENCE [LARGE SCALE GENOMIC DNA]</scope>
    <source>
        <strain evidence="11">ATCC MYA-139 / BCRC 22969 / CBS 8797 / CCRC 22969 / KCTC 17520 / NBRC 10181 / NCYC 3082</strain>
    </source>
</reference>
<dbReference type="SUPFAM" id="SSF116942">
    <property type="entry name" value="RNA-binding protein She2p"/>
    <property type="match status" value="1"/>
</dbReference>
<sequence length="238" mass="27501">MADLVINEDIALTLERAIGTFSNYLSGNIHVLNKFIGHLRRVGVLKYERTTIIKFVKKLRFFNDTLLQYKQSLFNEVKIGTSLTQSVIPVGSFFIKALEVMDLLNFFFTQSLQREIISKTLNFDLTLEESCILTIEDAYNHFVKYTQWMLESLGQTDILLRLEVITFALKCAEQDDGVEQEVNTDNIFLQEVIVVEDEQQYNELAGAWDSVLRDKISALESELLKASNDWHEKFGKRK</sequence>
<evidence type="ECO:0000259" key="9">
    <source>
        <dbReference type="Pfam" id="PF11435"/>
    </source>
</evidence>
<evidence type="ECO:0000256" key="7">
    <source>
        <dbReference type="ARBA" id="ARBA00022884"/>
    </source>
</evidence>
<evidence type="ECO:0000256" key="4">
    <source>
        <dbReference type="ARBA" id="ARBA00022448"/>
    </source>
</evidence>
<dbReference type="GO" id="GO:0005934">
    <property type="term" value="C:cellular bud tip"/>
    <property type="evidence" value="ECO:0007669"/>
    <property type="project" value="EnsemblFungi"/>
</dbReference>
<evidence type="ECO:0000256" key="3">
    <source>
        <dbReference type="ARBA" id="ARBA00005611"/>
    </source>
</evidence>
<evidence type="ECO:0000256" key="5">
    <source>
        <dbReference type="ARBA" id="ARBA00022490"/>
    </source>
</evidence>
<keyword evidence="8" id="KW-0539">Nucleus</keyword>
<dbReference type="GO" id="GO:0008289">
    <property type="term" value="F:lipid binding"/>
    <property type="evidence" value="ECO:0007669"/>
    <property type="project" value="EnsemblFungi"/>
</dbReference>
<dbReference type="HOGENOM" id="CLU_1129832_0_0_1"/>
<dbReference type="Pfam" id="PF11435">
    <property type="entry name" value="She2p"/>
    <property type="match status" value="1"/>
</dbReference>
<evidence type="ECO:0000313" key="10">
    <source>
        <dbReference type="EMBL" id="CCK68284.1"/>
    </source>
</evidence>
<keyword evidence="7" id="KW-0694">RNA-binding</keyword>
<dbReference type="GO" id="GO:0008298">
    <property type="term" value="P:intracellular mRNA localization"/>
    <property type="evidence" value="ECO:0007669"/>
    <property type="project" value="EnsemblFungi"/>
</dbReference>
<dbReference type="GO" id="GO:0051028">
    <property type="term" value="P:mRNA transport"/>
    <property type="evidence" value="ECO:0007669"/>
    <property type="project" value="UniProtKB-KW"/>
</dbReference>
<dbReference type="OrthoDB" id="4041888at2759"/>